<evidence type="ECO:0000256" key="3">
    <source>
        <dbReference type="PIRNR" id="PIRNR000858"/>
    </source>
</evidence>
<keyword evidence="2 3" id="KW-0808">Transferase</keyword>
<organism evidence="4 5">
    <name type="scientific">Mammaliicoccus vitulinus</name>
    <dbReference type="NCBI Taxonomy" id="71237"/>
    <lineage>
        <taxon>Bacteria</taxon>
        <taxon>Bacillati</taxon>
        <taxon>Bacillota</taxon>
        <taxon>Bacilli</taxon>
        <taxon>Bacillales</taxon>
        <taxon>Staphylococcaceae</taxon>
        <taxon>Mammaliicoccus</taxon>
    </lineage>
</organism>
<dbReference type="InterPro" id="IPR004165">
    <property type="entry name" value="CoA_trans_fam_I"/>
</dbReference>
<evidence type="ECO:0000313" key="4">
    <source>
        <dbReference type="EMBL" id="PTI30899.1"/>
    </source>
</evidence>
<dbReference type="OrthoDB" id="9805230at2"/>
<dbReference type="PIRSF" id="PIRSF000858">
    <property type="entry name" value="SCOT-t"/>
    <property type="match status" value="1"/>
</dbReference>
<dbReference type="InterPro" id="IPR037171">
    <property type="entry name" value="NagB/RpiA_transferase-like"/>
</dbReference>
<gene>
    <name evidence="4" type="ORF">BU072_01065</name>
</gene>
<dbReference type="SUPFAM" id="SSF100950">
    <property type="entry name" value="NagB/RpiA/CoA transferase-like"/>
    <property type="match status" value="2"/>
</dbReference>
<evidence type="ECO:0000256" key="2">
    <source>
        <dbReference type="ARBA" id="ARBA00022679"/>
    </source>
</evidence>
<dbReference type="GO" id="GO:0046952">
    <property type="term" value="P:ketone body catabolic process"/>
    <property type="evidence" value="ECO:0007669"/>
    <property type="project" value="InterPro"/>
</dbReference>
<dbReference type="PANTHER" id="PTHR43293:SF1">
    <property type="entry name" value="ACETATE COA-TRANSFERASE YDIF"/>
    <property type="match status" value="1"/>
</dbReference>
<reference evidence="4 5" key="1">
    <citation type="journal article" date="2016" name="Front. Microbiol.">
        <title>Comprehensive Phylogenetic Analysis of Bovine Non-aureus Staphylococci Species Based on Whole-Genome Sequencing.</title>
        <authorList>
            <person name="Naushad S."/>
            <person name="Barkema H.W."/>
            <person name="Luby C."/>
            <person name="Condas L.A."/>
            <person name="Nobrega D.B."/>
            <person name="Carson D.A."/>
            <person name="De Buck J."/>
        </authorList>
    </citation>
    <scope>NUCLEOTIDE SEQUENCE [LARGE SCALE GENOMIC DNA]</scope>
    <source>
        <strain evidence="4 5">SNUC 2204</strain>
    </source>
</reference>
<dbReference type="RefSeq" id="WP_107536459.1">
    <property type="nucleotide sequence ID" value="NZ_BMDF01000005.1"/>
</dbReference>
<dbReference type="Proteomes" id="UP000241209">
    <property type="component" value="Unassembled WGS sequence"/>
</dbReference>
<dbReference type="GO" id="GO:0008410">
    <property type="term" value="F:CoA-transferase activity"/>
    <property type="evidence" value="ECO:0007669"/>
    <property type="project" value="InterPro"/>
</dbReference>
<sequence length="525" mass="58432">MQIMSFNDLKDIVKSGDVIALAALSVSNLPVNVLKHIVKAHDEFGNIDDLTFMLANDISDYRGDGYDLDSFVSRGMIKRLIMSIIIGSPKTIGAIKDNELEAYFVPQGLLATHYRNSSNKFPNMISKIGLHTSVDPRYTGGKVNNMTKEDIVSLLEINGEEFLQYAFPKVDIALLRGTYADSEGNIYMNHEAHLGEGYGVALAAHQNGGKVIVQVKEVVQHGSFKPTEVFIPGELVDYVFINDDPKYHRQTFQHYYNPAISGEYKVLDMPEPANKFSIRKVILRRAAQYLSEGNVVSIGFGINNELSNLLVEEKVDDLVQLNIDTGVFGGMIGSGQNFGLNYNLDAKMRHEMTWDFIYNGGLDIAYLSFAEVDQFGNVNVSKYGDRMNGCGGFIDISQTVKKIIFSGTMVVGSQSTCNDKALVIEQEGHSKKFVEHVHNMDFNASYAKELGQEIYYVTERAVFQLTDEGLKLIEIAAGLDLEKDILANIAFQPIIDDELKVIDQNIYQDNWGGLQQCIKGNGSNY</sequence>
<dbReference type="PANTHER" id="PTHR43293">
    <property type="entry name" value="ACETATE COA-TRANSFERASE YDIF"/>
    <property type="match status" value="1"/>
</dbReference>
<comment type="similarity">
    <text evidence="1 3">Belongs to the 3-oxoacid CoA-transferase family.</text>
</comment>
<proteinExistence type="inferred from homology"/>
<dbReference type="Pfam" id="PF01144">
    <property type="entry name" value="CoA_trans"/>
    <property type="match status" value="1"/>
</dbReference>
<dbReference type="InterPro" id="IPR014388">
    <property type="entry name" value="3-oxoacid_CoA-transferase"/>
</dbReference>
<dbReference type="GeneID" id="64117531"/>
<dbReference type="Gene3D" id="3.40.1080.10">
    <property type="entry name" value="Glutaconate Coenzyme A-transferase"/>
    <property type="match status" value="2"/>
</dbReference>
<protein>
    <submittedName>
        <fullName evidence="4">Acyl CoA:acetate/3-ketoacid CoA transferase</fullName>
    </submittedName>
</protein>
<name>A0A2T4PWN7_9STAP</name>
<dbReference type="EMBL" id="PZFK01000002">
    <property type="protein sequence ID" value="PTI30899.1"/>
    <property type="molecule type" value="Genomic_DNA"/>
</dbReference>
<evidence type="ECO:0000313" key="5">
    <source>
        <dbReference type="Proteomes" id="UP000241209"/>
    </source>
</evidence>
<accession>A0A2T4PWN7</accession>
<dbReference type="SMART" id="SM00882">
    <property type="entry name" value="CoA_trans"/>
    <property type="match status" value="1"/>
</dbReference>
<comment type="caution">
    <text evidence="4">The sequence shown here is derived from an EMBL/GenBank/DDBJ whole genome shotgun (WGS) entry which is preliminary data.</text>
</comment>
<dbReference type="STRING" id="1167632.GCA_000286335_01737"/>
<dbReference type="AlphaFoldDB" id="A0A2T4PWN7"/>
<evidence type="ECO:0000256" key="1">
    <source>
        <dbReference type="ARBA" id="ARBA00007154"/>
    </source>
</evidence>